<proteinExistence type="predicted"/>
<dbReference type="AlphaFoldDB" id="A0A425XY59"/>
<protein>
    <recommendedName>
        <fullName evidence="3">Substrate import-associated zinc metallohydrolase lipoprotein</fullName>
    </recommendedName>
</protein>
<sequence length="381" mass="43762">MTTMKINNKILFMFLAVLTLFTSCDKDDELNYEKREIVESTDEIDLFMKDHFLDKYNCAIRWKWDDKFVAIDYYVSPPMREVVIKTAEMVEDFWVNPFIESSEGGKAFIEKNFPPEIVFIGSEILNQNGTETLGFAEAGVRITLTEVNQFDLKDEKWLKTQLHTIHHEFTHIVHQTYKLPNGFEKISGSFYSGNSWTTLVDYQKNAKGEVLRDEDGEPIFDHSPAIKRGVTTAYGTTNEFEDFAELVSNFIITDADEFNDTYLPVSDAEIQEAVLKVYNEIIAATTEEVITIKMEAFYAAYLEGKSIEECQAAGDKAVSEYAIKKSVEKSDELRALNSGKIIIKEKLEMTKAYYQNNFDVDLENLRDIVQERIVNAQKGEE</sequence>
<dbReference type="NCBIfam" id="TIGR04549">
    <property type="entry name" value="LP_HExxH_w_tonB"/>
    <property type="match status" value="1"/>
</dbReference>
<name>A0A425XY59_9BACT</name>
<dbReference type="Pfam" id="PF15890">
    <property type="entry name" value="Peptidase_Mx1"/>
    <property type="match status" value="1"/>
</dbReference>
<reference evidence="1 2" key="1">
    <citation type="submission" date="2018-07" db="EMBL/GenBank/DDBJ databases">
        <title>Draft genome sequence of Ancylomarina sp. M1P.</title>
        <authorList>
            <person name="Yadav S."/>
            <person name="Villanueva L."/>
            <person name="Damste J.S.S."/>
        </authorList>
    </citation>
    <scope>NUCLEOTIDE SEQUENCE [LARGE SCALE GENOMIC DNA]</scope>
    <source>
        <strain evidence="1 2">M1P</strain>
    </source>
</reference>
<dbReference type="EMBL" id="QQWG01000017">
    <property type="protein sequence ID" value="RRG19716.1"/>
    <property type="molecule type" value="Genomic_DNA"/>
</dbReference>
<dbReference type="Proteomes" id="UP000285794">
    <property type="component" value="Unassembled WGS sequence"/>
</dbReference>
<dbReference type="PROSITE" id="PS51257">
    <property type="entry name" value="PROKAR_LIPOPROTEIN"/>
    <property type="match status" value="1"/>
</dbReference>
<accession>A0A425XY59</accession>
<comment type="caution">
    <text evidence="1">The sequence shown here is derived from an EMBL/GenBank/DDBJ whole genome shotgun (WGS) entry which is preliminary data.</text>
</comment>
<dbReference type="SUPFAM" id="SSF55486">
    <property type="entry name" value="Metalloproteases ('zincins'), catalytic domain"/>
    <property type="match status" value="1"/>
</dbReference>
<organism evidence="1 2">
    <name type="scientific">Ancylomarina euxinus</name>
    <dbReference type="NCBI Taxonomy" id="2283627"/>
    <lineage>
        <taxon>Bacteria</taxon>
        <taxon>Pseudomonadati</taxon>
        <taxon>Bacteroidota</taxon>
        <taxon>Bacteroidia</taxon>
        <taxon>Marinilabiliales</taxon>
        <taxon>Marinifilaceae</taxon>
        <taxon>Ancylomarina</taxon>
    </lineage>
</organism>
<evidence type="ECO:0000313" key="2">
    <source>
        <dbReference type="Proteomes" id="UP000285794"/>
    </source>
</evidence>
<dbReference type="InterPro" id="IPR030890">
    <property type="entry name" value="LP_HExxH_w_TonB"/>
</dbReference>
<dbReference type="Gene3D" id="3.40.390.70">
    <property type="match status" value="1"/>
</dbReference>
<gene>
    <name evidence="1" type="ORF">DWB61_14285</name>
</gene>
<evidence type="ECO:0008006" key="3">
    <source>
        <dbReference type="Google" id="ProtNLM"/>
    </source>
</evidence>
<evidence type="ECO:0000313" key="1">
    <source>
        <dbReference type="EMBL" id="RRG19716.1"/>
    </source>
</evidence>
<keyword evidence="2" id="KW-1185">Reference proteome</keyword>